<evidence type="ECO:0000313" key="1">
    <source>
        <dbReference type="EMBL" id="MED6154558.1"/>
    </source>
</evidence>
<comment type="caution">
    <text evidence="1">The sequence shown here is derived from an EMBL/GenBank/DDBJ whole genome shotgun (WGS) entry which is preliminary data.</text>
</comment>
<dbReference type="EMBL" id="JASCZI010100154">
    <property type="protein sequence ID" value="MED6154558.1"/>
    <property type="molecule type" value="Genomic_DNA"/>
</dbReference>
<accession>A0ABU6U409</accession>
<organism evidence="1 2">
    <name type="scientific">Stylosanthes scabra</name>
    <dbReference type="NCBI Taxonomy" id="79078"/>
    <lineage>
        <taxon>Eukaryota</taxon>
        <taxon>Viridiplantae</taxon>
        <taxon>Streptophyta</taxon>
        <taxon>Embryophyta</taxon>
        <taxon>Tracheophyta</taxon>
        <taxon>Spermatophyta</taxon>
        <taxon>Magnoliopsida</taxon>
        <taxon>eudicotyledons</taxon>
        <taxon>Gunneridae</taxon>
        <taxon>Pentapetalae</taxon>
        <taxon>rosids</taxon>
        <taxon>fabids</taxon>
        <taxon>Fabales</taxon>
        <taxon>Fabaceae</taxon>
        <taxon>Papilionoideae</taxon>
        <taxon>50 kb inversion clade</taxon>
        <taxon>dalbergioids sensu lato</taxon>
        <taxon>Dalbergieae</taxon>
        <taxon>Pterocarpus clade</taxon>
        <taxon>Stylosanthes</taxon>
    </lineage>
</organism>
<name>A0ABU6U409_9FABA</name>
<evidence type="ECO:0000313" key="2">
    <source>
        <dbReference type="Proteomes" id="UP001341840"/>
    </source>
</evidence>
<reference evidence="1 2" key="1">
    <citation type="journal article" date="2023" name="Plants (Basel)">
        <title>Bridging the Gap: Combining Genomics and Transcriptomics Approaches to Understand Stylosanthes scabra, an Orphan Legume from the Brazilian Caatinga.</title>
        <authorList>
            <person name="Ferreira-Neto J.R.C."/>
            <person name="da Silva M.D."/>
            <person name="Binneck E."/>
            <person name="de Melo N.F."/>
            <person name="da Silva R.H."/>
            <person name="de Melo A.L.T.M."/>
            <person name="Pandolfi V."/>
            <person name="Bustamante F.O."/>
            <person name="Brasileiro-Vidal A.C."/>
            <person name="Benko-Iseppon A.M."/>
        </authorList>
    </citation>
    <scope>NUCLEOTIDE SEQUENCE [LARGE SCALE GENOMIC DNA]</scope>
    <source>
        <tissue evidence="1">Leaves</tissue>
    </source>
</reference>
<gene>
    <name evidence="1" type="ORF">PIB30_113718</name>
</gene>
<sequence>LSEHQGRNIGDTTSRAHQRYIRDFSTTCNEAFPLIPWTYDENLLGSMLAISSFHAKISWRRTGMRWKSFNGFGTKPIQFPA</sequence>
<keyword evidence="2" id="KW-1185">Reference proteome</keyword>
<feature type="non-terminal residue" evidence="1">
    <location>
        <position position="1"/>
    </location>
</feature>
<proteinExistence type="predicted"/>
<dbReference type="Proteomes" id="UP001341840">
    <property type="component" value="Unassembled WGS sequence"/>
</dbReference>
<protein>
    <submittedName>
        <fullName evidence="1">Uncharacterized protein</fullName>
    </submittedName>
</protein>